<dbReference type="Proteomes" id="UP000027138">
    <property type="component" value="Unassembled WGS sequence"/>
</dbReference>
<protein>
    <submittedName>
        <fullName evidence="2">Uncharacterized protein</fullName>
    </submittedName>
</protein>
<organism evidence="2 3">
    <name type="scientific">Jatropha curcas</name>
    <name type="common">Barbados nut</name>
    <dbReference type="NCBI Taxonomy" id="180498"/>
    <lineage>
        <taxon>Eukaryota</taxon>
        <taxon>Viridiplantae</taxon>
        <taxon>Streptophyta</taxon>
        <taxon>Embryophyta</taxon>
        <taxon>Tracheophyta</taxon>
        <taxon>Spermatophyta</taxon>
        <taxon>Magnoliopsida</taxon>
        <taxon>eudicotyledons</taxon>
        <taxon>Gunneridae</taxon>
        <taxon>Pentapetalae</taxon>
        <taxon>rosids</taxon>
        <taxon>fabids</taxon>
        <taxon>Malpighiales</taxon>
        <taxon>Euphorbiaceae</taxon>
        <taxon>Crotonoideae</taxon>
        <taxon>Jatropheae</taxon>
        <taxon>Jatropha</taxon>
    </lineage>
</organism>
<feature type="compositionally biased region" description="Polar residues" evidence="1">
    <location>
        <begin position="844"/>
        <end position="862"/>
    </location>
</feature>
<feature type="compositionally biased region" description="Basic and acidic residues" evidence="1">
    <location>
        <begin position="657"/>
        <end position="669"/>
    </location>
</feature>
<name>A0A067JS92_JATCU</name>
<feature type="compositionally biased region" description="Basic and acidic residues" evidence="1">
    <location>
        <begin position="863"/>
        <end position="877"/>
    </location>
</feature>
<feature type="compositionally biased region" description="Basic residues" evidence="1">
    <location>
        <begin position="736"/>
        <end position="746"/>
    </location>
</feature>
<evidence type="ECO:0000256" key="1">
    <source>
        <dbReference type="SAM" id="MobiDB-lite"/>
    </source>
</evidence>
<feature type="compositionally biased region" description="Basic and acidic residues" evidence="1">
    <location>
        <begin position="402"/>
        <end position="413"/>
    </location>
</feature>
<feature type="compositionally biased region" description="Basic and acidic residues" evidence="1">
    <location>
        <begin position="282"/>
        <end position="295"/>
    </location>
</feature>
<evidence type="ECO:0000313" key="3">
    <source>
        <dbReference type="Proteomes" id="UP000027138"/>
    </source>
</evidence>
<feature type="region of interest" description="Disordered" evidence="1">
    <location>
        <begin position="402"/>
        <end position="421"/>
    </location>
</feature>
<feature type="compositionally biased region" description="Polar residues" evidence="1">
    <location>
        <begin position="523"/>
        <end position="534"/>
    </location>
</feature>
<feature type="compositionally biased region" description="Basic residues" evidence="1">
    <location>
        <begin position="133"/>
        <end position="144"/>
    </location>
</feature>
<feature type="region of interest" description="Disordered" evidence="1">
    <location>
        <begin position="722"/>
        <end position="971"/>
    </location>
</feature>
<feature type="region of interest" description="Disordered" evidence="1">
    <location>
        <begin position="454"/>
        <end position="578"/>
    </location>
</feature>
<feature type="compositionally biased region" description="Polar residues" evidence="1">
    <location>
        <begin position="747"/>
        <end position="758"/>
    </location>
</feature>
<proteinExistence type="predicted"/>
<feature type="compositionally biased region" description="Basic and acidic residues" evidence="1">
    <location>
        <begin position="557"/>
        <end position="567"/>
    </location>
</feature>
<feature type="region of interest" description="Disordered" evidence="1">
    <location>
        <begin position="605"/>
        <end position="710"/>
    </location>
</feature>
<feature type="compositionally biased region" description="Polar residues" evidence="1">
    <location>
        <begin position="770"/>
        <end position="785"/>
    </location>
</feature>
<feature type="compositionally biased region" description="Polar residues" evidence="1">
    <location>
        <begin position="987"/>
        <end position="1003"/>
    </location>
</feature>
<feature type="region of interest" description="Disordered" evidence="1">
    <location>
        <begin position="272"/>
        <end position="295"/>
    </location>
</feature>
<reference evidence="2 3" key="1">
    <citation type="journal article" date="2014" name="PLoS ONE">
        <title>Global Analysis of Gene Expression Profiles in Physic Nut (Jatropha curcas L.) Seedlings Exposed to Salt Stress.</title>
        <authorList>
            <person name="Zhang L."/>
            <person name="Zhang C."/>
            <person name="Wu P."/>
            <person name="Chen Y."/>
            <person name="Li M."/>
            <person name="Jiang H."/>
            <person name="Wu G."/>
        </authorList>
    </citation>
    <scope>NUCLEOTIDE SEQUENCE [LARGE SCALE GENOMIC DNA]</scope>
    <source>
        <strain evidence="3">cv. GZQX0401</strain>
        <tissue evidence="2">Young leaves</tissue>
    </source>
</reference>
<feature type="compositionally biased region" description="Polar residues" evidence="1">
    <location>
        <begin position="801"/>
        <end position="817"/>
    </location>
</feature>
<feature type="region of interest" description="Disordered" evidence="1">
    <location>
        <begin position="987"/>
        <end position="1015"/>
    </location>
</feature>
<evidence type="ECO:0000313" key="2">
    <source>
        <dbReference type="EMBL" id="KDP26722.1"/>
    </source>
</evidence>
<dbReference type="OrthoDB" id="1093005at2759"/>
<keyword evidence="3" id="KW-1185">Reference proteome</keyword>
<dbReference type="AlphaFoldDB" id="A0A067JS92"/>
<feature type="compositionally biased region" description="Polar residues" evidence="1">
    <location>
        <begin position="544"/>
        <end position="556"/>
    </location>
</feature>
<gene>
    <name evidence="2" type="ORF">JCGZ_17880</name>
</gene>
<feature type="compositionally biased region" description="Basic residues" evidence="1">
    <location>
        <begin position="338"/>
        <end position="347"/>
    </location>
</feature>
<feature type="compositionally biased region" description="Polar residues" evidence="1">
    <location>
        <begin position="878"/>
        <end position="892"/>
    </location>
</feature>
<sequence>MVACVGTISNFSANGVNLLPDDHPEKLSNIVGNYHLKWKAPGANQLAFEVADRDMAENLEIEVEPTGDDHNKVKPLDADNRLDYHIQERDEQYDDENEIRKAPIGGREISSRNEVGDVQGSILPESSLDTGSHVKKKHNGKKKKRHVVHDLALKEIDVTLPVSDKDEPQQEILMSKTSMKNVHEIVSHDTVTCNKNITDATTGASSKVQGTSSKVQRASSKVQRASSKVQRAAILSEGTGELGKHITGKNDEFGKNNDDVQYDMSMEDTLQSEPVANKKRKIEKENKGGEDLLKQDETLISNSHEEMLKPCTISQKNTNVTFEGPSIETSEAVDPSSRKRTRKRKKKSSDTPNQEIAVVSSSGTIACNECLADPKDLGEELVSRKHFQALIDSEIDAVSLKEKHGDSVQDGGKRPSSQEFDINNSYTGIVESVHHASGSAIASNTKGIRVSKDHHANNMEDNPNLEVQESDQVEEERDLLNFSLKPSEKNKPSDQDEIGMKSSETVNPINSSKKKKKSEKTNEFASATPSTSVTEHTKGFVSELYQNEPNKASNGDHSGDNINKEESIIPPKAGTEVSEIDTMSTTFLASDKEIDDVIKNAVESVQQIGKGQMHAENSEGKSRKKKKKQRSDARNIPESAKENENFGSKVPAPSADNTREVDYLSKEMKQGNLANKDSINQLNESNLEGEKSTRVENDPLDIQSSQKRGEIGFYGDVAVNKAPKAKVVNGEIKTKKENKKHDKHSHGPSSDLQSSLMLNENCGVGAKPQAGNSSTVDLQGSLSNTESEKTMLHSNEEPLQVSDNGVKSLPSSKSGKLNSVPEEASRSSVVKPSVIVARSKTKMAESNSSLGSSKNIGLLNTKSSERKSSKDPNRMDGRNTSTINSGDVVNSSQHKKSLIGSPGSIFKDDSEGASSIKDDTSDASTRTPSDNSLSSDYSDGESNADLNSSQNGSYSWKRNVGGGKAFKKPIDHGITLDMILRSSSSYKKAKLTASQNAADTESQPVDFVPDSQGNT</sequence>
<feature type="region of interest" description="Disordered" evidence="1">
    <location>
        <begin position="319"/>
        <end position="355"/>
    </location>
</feature>
<dbReference type="EMBL" id="KK914893">
    <property type="protein sequence ID" value="KDP26722.1"/>
    <property type="molecule type" value="Genomic_DNA"/>
</dbReference>
<accession>A0A067JS92</accession>
<feature type="compositionally biased region" description="Basic and acidic residues" evidence="1">
    <location>
        <begin position="906"/>
        <end position="920"/>
    </location>
</feature>
<feature type="compositionally biased region" description="Basic and acidic residues" evidence="1">
    <location>
        <begin position="630"/>
        <end position="644"/>
    </location>
</feature>
<feature type="compositionally biased region" description="Polar residues" evidence="1">
    <location>
        <begin position="672"/>
        <end position="686"/>
    </location>
</feature>
<feature type="compositionally biased region" description="Polar residues" evidence="1">
    <location>
        <begin position="922"/>
        <end position="956"/>
    </location>
</feature>
<feature type="compositionally biased region" description="Basic and acidic residues" evidence="1">
    <location>
        <begin position="688"/>
        <end position="697"/>
    </location>
</feature>
<feature type="region of interest" description="Disordered" evidence="1">
    <location>
        <begin position="122"/>
        <end position="144"/>
    </location>
</feature>
<feature type="compositionally biased region" description="Acidic residues" evidence="1">
    <location>
        <begin position="468"/>
        <end position="477"/>
    </location>
</feature>
<feature type="compositionally biased region" description="Basic and acidic residues" evidence="1">
    <location>
        <begin position="786"/>
        <end position="796"/>
    </location>
</feature>